<dbReference type="InterPro" id="IPR003508">
    <property type="entry name" value="CIDE-N_dom"/>
</dbReference>
<evidence type="ECO:0000313" key="6">
    <source>
        <dbReference type="Proteomes" id="UP000268350"/>
    </source>
</evidence>
<proteinExistence type="predicted"/>
<accession>A0A3B0JNU7</accession>
<feature type="compositionally biased region" description="Acidic residues" evidence="3">
    <location>
        <begin position="83"/>
        <end position="97"/>
    </location>
</feature>
<dbReference type="PANTHER" id="PTHR12306">
    <property type="entry name" value="CELL DEATH ACTIVATOR CIDE"/>
    <property type="match status" value="1"/>
</dbReference>
<dbReference type="SUPFAM" id="SSF54277">
    <property type="entry name" value="CAD &amp; PB1 domains"/>
    <property type="match status" value="1"/>
</dbReference>
<feature type="region of interest" description="Disordered" evidence="3">
    <location>
        <begin position="1"/>
        <end position="44"/>
    </location>
</feature>
<evidence type="ECO:0000256" key="1">
    <source>
        <dbReference type="ARBA" id="ARBA00022703"/>
    </source>
</evidence>
<feature type="compositionally biased region" description="Basic and acidic residues" evidence="3">
    <location>
        <begin position="13"/>
        <end position="27"/>
    </location>
</feature>
<keyword evidence="6" id="KW-1185">Reference proteome</keyword>
<gene>
    <name evidence="5" type="ORF">DGUA_6G003029</name>
</gene>
<dbReference type="PROSITE" id="PS51135">
    <property type="entry name" value="CIDE_N"/>
    <property type="match status" value="1"/>
</dbReference>
<dbReference type="EMBL" id="OUUW01000001">
    <property type="protein sequence ID" value="SPP75249.1"/>
    <property type="molecule type" value="Genomic_DNA"/>
</dbReference>
<dbReference type="CDD" id="cd01615">
    <property type="entry name" value="CIDE_N"/>
    <property type="match status" value="1"/>
</dbReference>
<name>A0A3B0JNU7_DROGU</name>
<feature type="domain" description="CIDE-N" evidence="4">
    <location>
        <begin position="132"/>
        <end position="207"/>
    </location>
</feature>
<protein>
    <submittedName>
        <fullName evidence="5">Blast:Cell death activator CIDE-3</fullName>
    </submittedName>
</protein>
<keyword evidence="1 2" id="KW-0053">Apoptosis</keyword>
<dbReference type="Gene3D" id="3.10.20.10">
    <property type="match status" value="1"/>
</dbReference>
<organism evidence="5 6">
    <name type="scientific">Drosophila guanche</name>
    <name type="common">Fruit fly</name>
    <dbReference type="NCBI Taxonomy" id="7266"/>
    <lineage>
        <taxon>Eukaryota</taxon>
        <taxon>Metazoa</taxon>
        <taxon>Ecdysozoa</taxon>
        <taxon>Arthropoda</taxon>
        <taxon>Hexapoda</taxon>
        <taxon>Insecta</taxon>
        <taxon>Pterygota</taxon>
        <taxon>Neoptera</taxon>
        <taxon>Endopterygota</taxon>
        <taxon>Diptera</taxon>
        <taxon>Brachycera</taxon>
        <taxon>Muscomorpha</taxon>
        <taxon>Ephydroidea</taxon>
        <taxon>Drosophilidae</taxon>
        <taxon>Drosophila</taxon>
        <taxon>Sophophora</taxon>
    </lineage>
</organism>
<evidence type="ECO:0000259" key="4">
    <source>
        <dbReference type="PROSITE" id="PS51135"/>
    </source>
</evidence>
<evidence type="ECO:0000256" key="3">
    <source>
        <dbReference type="SAM" id="MobiDB-lite"/>
    </source>
</evidence>
<dbReference type="AlphaFoldDB" id="A0A3B0JNU7"/>
<dbReference type="OMA" id="DYCVQSE"/>
<dbReference type="GO" id="GO:0042981">
    <property type="term" value="P:regulation of apoptotic process"/>
    <property type="evidence" value="ECO:0007669"/>
    <property type="project" value="TreeGrafter"/>
</dbReference>
<dbReference type="Proteomes" id="UP000268350">
    <property type="component" value="Unassembled WGS sequence"/>
</dbReference>
<reference evidence="6" key="1">
    <citation type="submission" date="2018-01" db="EMBL/GenBank/DDBJ databases">
        <authorList>
            <person name="Alioto T."/>
            <person name="Alioto T."/>
        </authorList>
    </citation>
    <scope>NUCLEOTIDE SEQUENCE [LARGE SCALE GENOMIC DNA]</scope>
</reference>
<dbReference type="SMART" id="SM00266">
    <property type="entry name" value="CAD"/>
    <property type="match status" value="1"/>
</dbReference>
<sequence>MLPSICFPCQKSRVPDSKTLETEKRGPTEMNATTDGESAAGMADAEATGTVTTNVPGALAVARPDAGSVPPSRQRTLTRTEELDADGDDIDVDPDADDAADSITLELALSPHSSTPTPPPTMSEEDFAQLDNSKPFKIKDITRNIRKAVVATTLAEMRLKVAEKFQRAEPAIHLDCDGTEVDDEEYFSTLEPNAELIAVFPGEQWRDPSDYNANLRRPSLDAQRLRKLVSKLQQNFVNDDYLDKLSNMDPNSLVDITGREPKDNEYCAQSEAARRSTELSC</sequence>
<evidence type="ECO:0000313" key="5">
    <source>
        <dbReference type="EMBL" id="SPP75249.1"/>
    </source>
</evidence>
<dbReference type="Pfam" id="PF02017">
    <property type="entry name" value="CIDE-N"/>
    <property type="match status" value="1"/>
</dbReference>
<dbReference type="PANTHER" id="PTHR12306:SF15">
    <property type="entry name" value="DNAATION FACTOR-RELATED PROTEIN 1, ISOFORM B-RELATED"/>
    <property type="match status" value="1"/>
</dbReference>
<evidence type="ECO:0000256" key="2">
    <source>
        <dbReference type="PROSITE-ProRule" id="PRU00447"/>
    </source>
</evidence>
<feature type="region of interest" description="Disordered" evidence="3">
    <location>
        <begin position="61"/>
        <end position="97"/>
    </location>
</feature>
<dbReference type="GO" id="GO:0006915">
    <property type="term" value="P:apoptotic process"/>
    <property type="evidence" value="ECO:0007669"/>
    <property type="project" value="UniProtKB-UniRule"/>
</dbReference>
<dbReference type="OrthoDB" id="6475906at2759"/>